<name>A0A068QWC6_9GAMM</name>
<dbReference type="KEGG" id="xdo:XDD1_3533"/>
<reference evidence="1 2" key="1">
    <citation type="submission" date="2013-07" db="EMBL/GenBank/DDBJ databases">
        <authorList>
            <person name="Genoscope - CEA"/>
        </authorList>
    </citation>
    <scope>NUCLEOTIDE SEQUENCE [LARGE SCALE GENOMIC DNA]</scope>
    <source>
        <strain evidence="2">FRM16 / DSM 17909</strain>
    </source>
</reference>
<proteinExistence type="predicted"/>
<accession>A0A068QWC6</accession>
<sequence length="39" mass="4659">MFLGLEKDLQAGYMKVFLSFVSFNDLFFDIAKICYRQKM</sequence>
<dbReference type="EMBL" id="FO704550">
    <property type="protein sequence ID" value="CDG19223.1"/>
    <property type="molecule type" value="Genomic_DNA"/>
</dbReference>
<evidence type="ECO:0000313" key="2">
    <source>
        <dbReference type="Proteomes" id="UP000032721"/>
    </source>
</evidence>
<dbReference type="HOGENOM" id="CLU_3319481_0_0_6"/>
<evidence type="ECO:0000313" key="1">
    <source>
        <dbReference type="EMBL" id="CDG19223.1"/>
    </source>
</evidence>
<dbReference type="AlphaFoldDB" id="A0A068QWC6"/>
<gene>
    <name evidence="1" type="ORF">XDD1_3533</name>
</gene>
<organism evidence="1 2">
    <name type="scientific">Xenorhabdus doucetiae</name>
    <dbReference type="NCBI Taxonomy" id="351671"/>
    <lineage>
        <taxon>Bacteria</taxon>
        <taxon>Pseudomonadati</taxon>
        <taxon>Pseudomonadota</taxon>
        <taxon>Gammaproteobacteria</taxon>
        <taxon>Enterobacterales</taxon>
        <taxon>Morganellaceae</taxon>
        <taxon>Xenorhabdus</taxon>
    </lineage>
</organism>
<protein>
    <submittedName>
        <fullName evidence="1">Uncharacterized protein</fullName>
    </submittedName>
</protein>
<dbReference type="Proteomes" id="UP000032721">
    <property type="component" value="Chromosome"/>
</dbReference>